<dbReference type="GO" id="GO:0004252">
    <property type="term" value="F:serine-type endopeptidase activity"/>
    <property type="evidence" value="ECO:0007669"/>
    <property type="project" value="InterPro"/>
</dbReference>
<dbReference type="EMBL" id="JYDU01000042">
    <property type="protein sequence ID" value="KRX96535.1"/>
    <property type="molecule type" value="Genomic_DNA"/>
</dbReference>
<dbReference type="PROSITE" id="PS50068">
    <property type="entry name" value="LDLRA_2"/>
    <property type="match status" value="1"/>
</dbReference>
<keyword evidence="1" id="KW-0645">Protease</keyword>
<dbReference type="InterPro" id="IPR000859">
    <property type="entry name" value="CUB_dom"/>
</dbReference>
<evidence type="ECO:0000256" key="1">
    <source>
        <dbReference type="ARBA" id="ARBA00022670"/>
    </source>
</evidence>
<dbReference type="CDD" id="cd00112">
    <property type="entry name" value="LDLa"/>
    <property type="match status" value="1"/>
</dbReference>
<evidence type="ECO:0000313" key="8">
    <source>
        <dbReference type="EMBL" id="KRX96535.1"/>
    </source>
</evidence>
<dbReference type="InterPro" id="IPR043504">
    <property type="entry name" value="Peptidase_S1_PA_chymotrypsin"/>
</dbReference>
<dbReference type="InterPro" id="IPR036055">
    <property type="entry name" value="LDL_receptor-like_sf"/>
</dbReference>
<evidence type="ECO:0000259" key="6">
    <source>
        <dbReference type="PROSITE" id="PS01180"/>
    </source>
</evidence>
<gene>
    <name evidence="8" type="primary">Plg</name>
    <name evidence="8" type="ORF">T4E_4335</name>
</gene>
<protein>
    <submittedName>
        <fullName evidence="8">Plasminogen</fullName>
    </submittedName>
</protein>
<comment type="caution">
    <text evidence="5">Lacks conserved residue(s) required for the propagation of feature annotation.</text>
</comment>
<dbReference type="InterPro" id="IPR002172">
    <property type="entry name" value="LDrepeatLR_classA_rpt"/>
</dbReference>
<dbReference type="PROSITE" id="PS00135">
    <property type="entry name" value="TRYPSIN_SER"/>
    <property type="match status" value="1"/>
</dbReference>
<comment type="caution">
    <text evidence="8">The sequence shown here is derived from an EMBL/GenBank/DDBJ whole genome shotgun (WGS) entry which is preliminary data.</text>
</comment>
<feature type="domain" description="Peptidase S1" evidence="7">
    <location>
        <begin position="673"/>
        <end position="907"/>
    </location>
</feature>
<organism evidence="8 9">
    <name type="scientific">Trichinella pseudospiralis</name>
    <name type="common">Parasitic roundworm</name>
    <dbReference type="NCBI Taxonomy" id="6337"/>
    <lineage>
        <taxon>Eukaryota</taxon>
        <taxon>Metazoa</taxon>
        <taxon>Ecdysozoa</taxon>
        <taxon>Nematoda</taxon>
        <taxon>Enoplea</taxon>
        <taxon>Dorylaimia</taxon>
        <taxon>Trichinellida</taxon>
        <taxon>Trichinellidae</taxon>
        <taxon>Trichinella</taxon>
    </lineage>
</organism>
<dbReference type="SUPFAM" id="SSF49854">
    <property type="entry name" value="Spermadhesin, CUB domain"/>
    <property type="match status" value="1"/>
</dbReference>
<evidence type="ECO:0000256" key="4">
    <source>
        <dbReference type="ARBA" id="ARBA00023157"/>
    </source>
</evidence>
<dbReference type="InterPro" id="IPR035914">
    <property type="entry name" value="Sperma_CUB_dom_sf"/>
</dbReference>
<evidence type="ECO:0000313" key="9">
    <source>
        <dbReference type="Proteomes" id="UP000054815"/>
    </source>
</evidence>
<dbReference type="PROSITE" id="PS01180">
    <property type="entry name" value="CUB"/>
    <property type="match status" value="1"/>
</dbReference>
<keyword evidence="4" id="KW-1015">Disulfide bond</keyword>
<dbReference type="SUPFAM" id="SSF50494">
    <property type="entry name" value="Trypsin-like serine proteases"/>
    <property type="match status" value="1"/>
</dbReference>
<name>A0A0V0Y8N0_TRIPS</name>
<dbReference type="GO" id="GO:0006508">
    <property type="term" value="P:proteolysis"/>
    <property type="evidence" value="ECO:0007669"/>
    <property type="project" value="UniProtKB-KW"/>
</dbReference>
<dbReference type="PANTHER" id="PTHR24252:SF7">
    <property type="entry name" value="HYALIN"/>
    <property type="match status" value="1"/>
</dbReference>
<dbReference type="AlphaFoldDB" id="A0A0V0Y8N0"/>
<dbReference type="SMART" id="SM00192">
    <property type="entry name" value="LDLa"/>
    <property type="match status" value="1"/>
</dbReference>
<proteinExistence type="predicted"/>
<dbReference type="STRING" id="6337.A0A0V0Y8N0"/>
<evidence type="ECO:0000259" key="7">
    <source>
        <dbReference type="PROSITE" id="PS50240"/>
    </source>
</evidence>
<dbReference type="InterPro" id="IPR009003">
    <property type="entry name" value="Peptidase_S1_PA"/>
</dbReference>
<keyword evidence="3" id="KW-0720">Serine protease</keyword>
<dbReference type="Pfam" id="PF00089">
    <property type="entry name" value="Trypsin"/>
    <property type="match status" value="1"/>
</dbReference>
<dbReference type="InterPro" id="IPR001314">
    <property type="entry name" value="Peptidase_S1A"/>
</dbReference>
<feature type="domain" description="CUB" evidence="6">
    <location>
        <begin position="364"/>
        <end position="423"/>
    </location>
</feature>
<evidence type="ECO:0000256" key="2">
    <source>
        <dbReference type="ARBA" id="ARBA00022801"/>
    </source>
</evidence>
<dbReference type="SUPFAM" id="SSF57424">
    <property type="entry name" value="LDL receptor-like module"/>
    <property type="match status" value="1"/>
</dbReference>
<evidence type="ECO:0000256" key="3">
    <source>
        <dbReference type="ARBA" id="ARBA00022825"/>
    </source>
</evidence>
<dbReference type="PRINTS" id="PR00722">
    <property type="entry name" value="CHYMOTRYPSIN"/>
</dbReference>
<dbReference type="CDD" id="cd00190">
    <property type="entry name" value="Tryp_SPc"/>
    <property type="match status" value="1"/>
</dbReference>
<dbReference type="Gene3D" id="2.40.10.10">
    <property type="entry name" value="Trypsin-like serine proteases"/>
    <property type="match status" value="1"/>
</dbReference>
<keyword evidence="2" id="KW-0378">Hydrolase</keyword>
<dbReference type="Pfam" id="PF00057">
    <property type="entry name" value="Ldl_recept_a"/>
    <property type="match status" value="1"/>
</dbReference>
<sequence>MLYLNLDELKFNQPTQTMDVDHYANFPFIGQIEVQLRRLRLAKKIKYALCLLLNNFHPCSANFCEMLQRLKFYFVYFFFFTFEITSSSSQNLLSNDDNCHNSTASYFRCYLAELDPLLVSLTKTDNNTEKALKCLTSSGCRQPDLSINTHLVSISGPDVENFTHVLNCFIETGHQMVSAALDYVTKNMGIIGLDYDTVKKIQLTDRNPITNARVSEIIHINTVLEDESLCTEEQRHAAVDCIEKLEKSDEEERQKIQQSICKMKYECFSGVESPCQESVHFNRMSLSQLACGALKFSKFNEQLSSCVGWSVTPEVEPFIDHVLNDLAEPLCEMFILFSDTVSIFLSASIISGKQLLLNTIYSSCGGNIELELGQVVQIMSPNYYQTMTSPNCTWNIYSKSKIVQLHVDSLFTSSSSSEFSQYCVDVFRLKTRSSMYLVNSCKPVPFVDLIIGEEVPFNFTLWYSNVYGQRPQAFSLRLSCAQVEPIFDNSQCTDTFHLDNLSSSVTLRTPNWPDKFPPQLHCNWTIYNHLYNNNCFFQVRFPLFNTLPVGQFIKIENEIGMQRQISGRTASTHVEQFDGKILNVEFVESFNTEGEAISIEISLINNEHFCGENQIKCPNGGKCIEKLQLCDGRVDCEDANDEKLSLCWTKAQCGVQNVPPTLENKPKVAYLRIVNGTQARPGSWPWIASLQTKFSNQHYCGATLISTRWLLTAKHCVIGANPEDLVVRLGAHDLASNTGMTMDLSNIYYIPEHSFNPVLHDIALLKLEQDVPTPFVNNINVACLPAGNEKLLPETPCVAVGWGKTLGTGRAGVLHQAVLPVIKREICNAEQYYNKSITAEEICAGYLEGGRDSCQGDSGGPLVCSEDKKRWILQGIVSWGFHCAMPRYPGVYSQVAAFTNFIYQIMLDED</sequence>
<dbReference type="PROSITE" id="PS50240">
    <property type="entry name" value="TRYPSIN_DOM"/>
    <property type="match status" value="1"/>
</dbReference>
<reference evidence="8 9" key="1">
    <citation type="submission" date="2015-01" db="EMBL/GenBank/DDBJ databases">
        <title>Evolution of Trichinella species and genotypes.</title>
        <authorList>
            <person name="Korhonen P.K."/>
            <person name="Edoardo P."/>
            <person name="Giuseppe L.R."/>
            <person name="Gasser R.B."/>
        </authorList>
    </citation>
    <scope>NUCLEOTIDE SEQUENCE [LARGE SCALE GENOMIC DNA]</scope>
    <source>
        <strain evidence="8">ISS141</strain>
    </source>
</reference>
<accession>A0A0V0Y8N0</accession>
<dbReference type="Gene3D" id="4.10.400.10">
    <property type="entry name" value="Low-density Lipoprotein Receptor"/>
    <property type="match status" value="1"/>
</dbReference>
<dbReference type="InterPro" id="IPR033116">
    <property type="entry name" value="TRYPSIN_SER"/>
</dbReference>
<evidence type="ECO:0000256" key="5">
    <source>
        <dbReference type="PROSITE-ProRule" id="PRU00124"/>
    </source>
</evidence>
<dbReference type="PANTHER" id="PTHR24252">
    <property type="entry name" value="ACROSIN-RELATED"/>
    <property type="match status" value="1"/>
</dbReference>
<dbReference type="SMART" id="SM00020">
    <property type="entry name" value="Tryp_SPc"/>
    <property type="match status" value="1"/>
</dbReference>
<dbReference type="InterPro" id="IPR001254">
    <property type="entry name" value="Trypsin_dom"/>
</dbReference>
<dbReference type="FunFam" id="2.40.10.10:FF:000003">
    <property type="entry name" value="Transmembrane serine protease 3"/>
    <property type="match status" value="1"/>
</dbReference>
<dbReference type="Proteomes" id="UP000054815">
    <property type="component" value="Unassembled WGS sequence"/>
</dbReference>